<dbReference type="AlphaFoldDB" id="A0A2U1J7S3"/>
<dbReference type="Pfam" id="PF23037">
    <property type="entry name" value="KOWx_SPT5"/>
    <property type="match status" value="1"/>
</dbReference>
<evidence type="ECO:0000256" key="10">
    <source>
        <dbReference type="ARBA" id="ARBA00024691"/>
    </source>
</evidence>
<feature type="domain" description="Helicase C-terminal" evidence="16">
    <location>
        <begin position="241"/>
        <end position="385"/>
    </location>
</feature>
<dbReference type="InterPro" id="IPR014722">
    <property type="entry name" value="Rib_uL2_dom2"/>
</dbReference>
<evidence type="ECO:0000259" key="16">
    <source>
        <dbReference type="PROSITE" id="PS51194"/>
    </source>
</evidence>
<feature type="domain" description="DEAD-box RNA helicase Q" evidence="17">
    <location>
        <begin position="12"/>
        <end position="40"/>
    </location>
</feature>
<dbReference type="InterPro" id="IPR041978">
    <property type="entry name" value="KOW_Spt5_5"/>
</dbReference>
<dbReference type="InterPro" id="IPR000629">
    <property type="entry name" value="RNA-helicase_DEAD-box_CS"/>
</dbReference>
<comment type="similarity">
    <text evidence="2">Belongs to the SPT5 family.</text>
</comment>
<keyword evidence="5" id="KW-0347">Helicase</keyword>
<dbReference type="PANTHER" id="PTHR47959">
    <property type="entry name" value="ATP-DEPENDENT RNA HELICASE RHLE-RELATED"/>
    <property type="match status" value="1"/>
</dbReference>
<feature type="compositionally biased region" description="Acidic residues" evidence="14">
    <location>
        <begin position="455"/>
        <end position="464"/>
    </location>
</feature>
<evidence type="ECO:0000256" key="5">
    <source>
        <dbReference type="ARBA" id="ARBA00022806"/>
    </source>
</evidence>
<dbReference type="GO" id="GO:0006412">
    <property type="term" value="P:translation"/>
    <property type="evidence" value="ECO:0007669"/>
    <property type="project" value="InterPro"/>
</dbReference>
<proteinExistence type="inferred from homology"/>
<feature type="short sequence motif" description="Q motif" evidence="13">
    <location>
        <begin position="12"/>
        <end position="40"/>
    </location>
</feature>
<dbReference type="InterPro" id="IPR036735">
    <property type="entry name" value="NGN_dom_sf"/>
</dbReference>
<evidence type="ECO:0000256" key="11">
    <source>
        <dbReference type="ARBA" id="ARBA00029865"/>
    </source>
</evidence>
<comment type="similarity">
    <text evidence="9">Belongs to the DEAD box helicase family. DDX47/RRP3 subfamily.</text>
</comment>
<feature type="compositionally biased region" description="Acidic residues" evidence="14">
    <location>
        <begin position="433"/>
        <end position="442"/>
    </location>
</feature>
<dbReference type="GO" id="GO:0005840">
    <property type="term" value="C:ribosome"/>
    <property type="evidence" value="ECO:0007669"/>
    <property type="project" value="InterPro"/>
</dbReference>
<feature type="region of interest" description="Disordered" evidence="14">
    <location>
        <begin position="425"/>
        <end position="489"/>
    </location>
</feature>
<evidence type="ECO:0000256" key="6">
    <source>
        <dbReference type="ARBA" id="ARBA00022840"/>
    </source>
</evidence>
<dbReference type="InterPro" id="IPR041976">
    <property type="entry name" value="KOW_Spt5_3"/>
</dbReference>
<feature type="compositionally biased region" description="Polar residues" evidence="14">
    <location>
        <begin position="1123"/>
        <end position="1156"/>
    </location>
</feature>
<dbReference type="GO" id="GO:0003723">
    <property type="term" value="F:RNA binding"/>
    <property type="evidence" value="ECO:0007669"/>
    <property type="project" value="UniProtKB-KW"/>
</dbReference>
<keyword evidence="3" id="KW-0547">Nucleotide-binding</keyword>
<gene>
    <name evidence="18" type="ORF">BB558_002794</name>
</gene>
<dbReference type="PROSITE" id="PS51194">
    <property type="entry name" value="HELICASE_CTER"/>
    <property type="match status" value="1"/>
</dbReference>
<dbReference type="InterPro" id="IPR057936">
    <property type="entry name" value="KOWx_Spt5"/>
</dbReference>
<keyword evidence="4" id="KW-0378">Hydrolase</keyword>
<dbReference type="Pfam" id="PF23284">
    <property type="entry name" value="KOW2_Spt5"/>
    <property type="match status" value="1"/>
</dbReference>
<dbReference type="PROSITE" id="PS51195">
    <property type="entry name" value="Q_MOTIF"/>
    <property type="match status" value="1"/>
</dbReference>
<evidence type="ECO:0000256" key="3">
    <source>
        <dbReference type="ARBA" id="ARBA00022741"/>
    </source>
</evidence>
<dbReference type="SMART" id="SM00490">
    <property type="entry name" value="HELICc"/>
    <property type="match status" value="1"/>
</dbReference>
<dbReference type="GO" id="GO:0005634">
    <property type="term" value="C:nucleus"/>
    <property type="evidence" value="ECO:0007669"/>
    <property type="project" value="UniProtKB-SubCell"/>
</dbReference>
<keyword evidence="7" id="KW-0694">RNA-binding</keyword>
<dbReference type="InterPro" id="IPR005824">
    <property type="entry name" value="KOW"/>
</dbReference>
<feature type="compositionally biased region" description="Gly residues" evidence="14">
    <location>
        <begin position="1167"/>
        <end position="1178"/>
    </location>
</feature>
<feature type="compositionally biased region" description="Low complexity" evidence="14">
    <location>
        <begin position="964"/>
        <end position="980"/>
    </location>
</feature>
<dbReference type="InterPro" id="IPR039385">
    <property type="entry name" value="NGN_Euk"/>
</dbReference>
<feature type="compositionally biased region" description="Gly residues" evidence="14">
    <location>
        <begin position="1101"/>
        <end position="1112"/>
    </location>
</feature>
<accession>A0A2U1J7S3</accession>
<dbReference type="GO" id="GO:0003724">
    <property type="term" value="F:RNA helicase activity"/>
    <property type="evidence" value="ECO:0007669"/>
    <property type="project" value="InterPro"/>
</dbReference>
<dbReference type="Pfam" id="PF03439">
    <property type="entry name" value="Spt5-NGN"/>
    <property type="match status" value="1"/>
</dbReference>
<evidence type="ECO:0000256" key="9">
    <source>
        <dbReference type="ARBA" id="ARBA00024350"/>
    </source>
</evidence>
<dbReference type="SMART" id="SM00739">
    <property type="entry name" value="KOW"/>
    <property type="match status" value="6"/>
</dbReference>
<dbReference type="Pfam" id="PF00271">
    <property type="entry name" value="Helicase_C"/>
    <property type="match status" value="1"/>
</dbReference>
<comment type="caution">
    <text evidence="18">The sequence shown here is derived from an EMBL/GenBank/DDBJ whole genome shotgun (WGS) entry which is preliminary data.</text>
</comment>
<feature type="compositionally biased region" description="Gly residues" evidence="14">
    <location>
        <begin position="1214"/>
        <end position="1229"/>
    </location>
</feature>
<dbReference type="Pfam" id="PF23291">
    <property type="entry name" value="KOW4_SPT5"/>
    <property type="match status" value="1"/>
</dbReference>
<dbReference type="GO" id="GO:0016787">
    <property type="term" value="F:hydrolase activity"/>
    <property type="evidence" value="ECO:0007669"/>
    <property type="project" value="UniProtKB-KW"/>
</dbReference>
<comment type="subcellular location">
    <subcellularLocation>
        <location evidence="1">Nucleus</location>
    </subcellularLocation>
</comment>
<dbReference type="GO" id="GO:0003735">
    <property type="term" value="F:structural constituent of ribosome"/>
    <property type="evidence" value="ECO:0007669"/>
    <property type="project" value="InterPro"/>
</dbReference>
<evidence type="ECO:0000259" key="17">
    <source>
        <dbReference type="PROSITE" id="PS51195"/>
    </source>
</evidence>
<dbReference type="PROSITE" id="PS00039">
    <property type="entry name" value="DEAD_ATP_HELICASE"/>
    <property type="match status" value="1"/>
</dbReference>
<evidence type="ECO:0000256" key="7">
    <source>
        <dbReference type="ARBA" id="ARBA00022884"/>
    </source>
</evidence>
<dbReference type="CDD" id="cd06084">
    <property type="entry name" value="KOW_Spt5_4"/>
    <property type="match status" value="1"/>
</dbReference>
<sequence>MDQPQTSDSATVTFAQLGVMPQLCEACEKVGYKAPSDIQKEAIPWALKNRDIIGLAQTGSGKTAAFAIPILQALWENPSGLFACVMAPTRELAYQISEAFESLGAAIGARSVVIVGGMDMVTQALSLSKKPHIIVCTPGRLKDHLENTKGFSLRTLKYLVMDEADRLLDMDFGPQIEDILKVIPQERNTFLFSATMTTKVAKLQRASLRNPVKVEVSSKYSTVDKLIQNYIFFPSKFKDTYLVWFINEIVGKSTIVFSHTVHEVMRLGMLLRSLGMDAIPLHGQLTMERRLGALNKFKSGTRKILIATDVASRGLDIPTVDFVINYDMPTNSKDYIHRVGRTARAGRSGKAITFVTQYDVELLQRIETAIGKKMTEFPYEKDQVMLLQERVTEAQRIAISELKEFQSKNTKTDFEEELRALKQSYKKTKTSTEDYDQDDEHTDDSANHDIQQQDYSEEESDDQDYQTNSRRKRSDDEQDDIEYTVKAKKKRRKRTANIYENYGSRRRTATVAEHVPKQFLLPGVQDPHLWMVKCSIGKERDVVFQLMRRFAEKANSGQPLGIFSAYCRNGLSGVVYLEANSQADVQIALERTAGILSQKLMLVPIDQMVDVIRIKRKDQSIQPGAWVRVKRGKYAGDLAQVLSIIDSTDSAELKLGYLEKEFKLVSLQTDKVNPTLEEITLFSAGDSEALTEAAMAAAAASALENRDDNDKNSASFNLGDKVKVIEGDLIGVSGTVVTLESDGIYKVKINLDQEKNKTQRNIRQTVMSFRSRQLSKLFREGDHVKVLRGKHAGMTGTVVAISGIIVTLISDLSMTEIKVFARDLQQSKEVSVSVQNSTFEKNDLVTLDGGRTVAIVLAMEKGLYKVLDQNGDVSTIKSYEAAPTRGNPKFNVAIDVGGNEIKVNDVVRETNGSNRSGVIIQLNRFVAFVRSENVVENGGIFVSRVRNLAGSAPQKDNLTPFGSRKQPQMQRQRQRPQPVIRGRDQLLGKTVLITRGPFKGYMGVVKNSTATMAKVELYTSAKMINVERDKLNIKMNDGRVVPASSFGDNGYNRNNSGGRGSTGSSPFPGANTPNFQPGTPFGGSWGNNSGVSGSPAWNSSGGSGGASWGGSGVSSSTPAWGGDNTSIGSGSMPQTPGVAWNSSSKTGDTAWSSTEPAGTGNNDSWGSGSGNKGSGFGGRMDVPQTPGVPTPAPSNIPETPSNAGWGSSLTGSESVGGGWSGGGGGSSWG</sequence>
<dbReference type="GO" id="GO:0006354">
    <property type="term" value="P:DNA-templated transcription elongation"/>
    <property type="evidence" value="ECO:0007669"/>
    <property type="project" value="InterPro"/>
</dbReference>
<protein>
    <recommendedName>
        <fullName evidence="11">Chromatin elongation factor SPT5</fullName>
    </recommendedName>
    <alternativeName>
        <fullName evidence="12">Chromatin elongation factor spt5</fullName>
    </alternativeName>
</protein>
<name>A0A2U1J7S3_SMIAN</name>
<dbReference type="Gene3D" id="2.30.30.30">
    <property type="match status" value="3"/>
</dbReference>
<evidence type="ECO:0000313" key="19">
    <source>
        <dbReference type="Proteomes" id="UP000245591"/>
    </source>
</evidence>
<dbReference type="InterPro" id="IPR011545">
    <property type="entry name" value="DEAD/DEAH_box_helicase_dom"/>
</dbReference>
<dbReference type="InterPro" id="IPR001650">
    <property type="entry name" value="Helicase_C-like"/>
</dbReference>
<dbReference type="InterPro" id="IPR005100">
    <property type="entry name" value="NGN-domain"/>
</dbReference>
<feature type="region of interest" description="Disordered" evidence="14">
    <location>
        <begin position="952"/>
        <end position="983"/>
    </location>
</feature>
<dbReference type="CDD" id="cd06081">
    <property type="entry name" value="KOW_Spt5_1"/>
    <property type="match status" value="1"/>
</dbReference>
<dbReference type="InterPro" id="IPR005825">
    <property type="entry name" value="Ribosomal_uL24_CS"/>
</dbReference>
<dbReference type="Proteomes" id="UP000245591">
    <property type="component" value="Unassembled WGS sequence"/>
</dbReference>
<dbReference type="PANTHER" id="PTHR47959:SF20">
    <property type="entry name" value="RNA HELICASE"/>
    <property type="match status" value="1"/>
</dbReference>
<evidence type="ECO:0000313" key="18">
    <source>
        <dbReference type="EMBL" id="PWA01126.1"/>
    </source>
</evidence>
<dbReference type="Pfam" id="PF00270">
    <property type="entry name" value="DEAD"/>
    <property type="match status" value="1"/>
</dbReference>
<dbReference type="CDD" id="cd06085">
    <property type="entry name" value="KOW_Spt5_5"/>
    <property type="match status" value="1"/>
</dbReference>
<evidence type="ECO:0000256" key="1">
    <source>
        <dbReference type="ARBA" id="ARBA00004123"/>
    </source>
</evidence>
<evidence type="ECO:0000256" key="4">
    <source>
        <dbReference type="ARBA" id="ARBA00022801"/>
    </source>
</evidence>
<dbReference type="SMART" id="SM00487">
    <property type="entry name" value="DEXDc"/>
    <property type="match status" value="1"/>
</dbReference>
<dbReference type="PROSITE" id="PS01108">
    <property type="entry name" value="RIBOSOMAL_L24"/>
    <property type="match status" value="1"/>
</dbReference>
<evidence type="ECO:0000256" key="8">
    <source>
        <dbReference type="ARBA" id="ARBA00023242"/>
    </source>
</evidence>
<reference evidence="18 19" key="1">
    <citation type="journal article" date="2018" name="MBio">
        <title>Comparative Genomics Reveals the Core Gene Toolbox for the Fungus-Insect Symbiosis.</title>
        <authorList>
            <person name="Wang Y."/>
            <person name="Stata M."/>
            <person name="Wang W."/>
            <person name="Stajich J.E."/>
            <person name="White M.M."/>
            <person name="Moncalvo J.M."/>
        </authorList>
    </citation>
    <scope>NUCLEOTIDE SEQUENCE [LARGE SCALE GENOMIC DNA]</scope>
    <source>
        <strain evidence="18 19">AUS-126-30</strain>
    </source>
</reference>
<dbReference type="InterPro" id="IPR008991">
    <property type="entry name" value="Translation_prot_SH3-like_sf"/>
</dbReference>
<dbReference type="CDD" id="cd17954">
    <property type="entry name" value="DEADc_DDX47"/>
    <property type="match status" value="1"/>
</dbReference>
<feature type="compositionally biased region" description="Low complexity" evidence="14">
    <location>
        <begin position="1047"/>
        <end position="1056"/>
    </location>
</feature>
<dbReference type="SUPFAM" id="SSF50104">
    <property type="entry name" value="Translation proteins SH3-like domain"/>
    <property type="match status" value="1"/>
</dbReference>
<dbReference type="InterPro" id="IPR014001">
    <property type="entry name" value="Helicase_ATP-bd"/>
</dbReference>
<dbReference type="GO" id="GO:0005829">
    <property type="term" value="C:cytosol"/>
    <property type="evidence" value="ECO:0007669"/>
    <property type="project" value="TreeGrafter"/>
</dbReference>
<dbReference type="SUPFAM" id="SSF52540">
    <property type="entry name" value="P-loop containing nucleoside triphosphate hydrolases"/>
    <property type="match status" value="1"/>
</dbReference>
<keyword evidence="6" id="KW-0067">ATP-binding</keyword>
<dbReference type="EMBL" id="MBFU01000219">
    <property type="protein sequence ID" value="PWA01126.1"/>
    <property type="molecule type" value="Genomic_DNA"/>
</dbReference>
<organism evidence="18 19">
    <name type="scientific">Smittium angustum</name>
    <dbReference type="NCBI Taxonomy" id="133377"/>
    <lineage>
        <taxon>Eukaryota</taxon>
        <taxon>Fungi</taxon>
        <taxon>Fungi incertae sedis</taxon>
        <taxon>Zoopagomycota</taxon>
        <taxon>Kickxellomycotina</taxon>
        <taxon>Harpellomycetes</taxon>
        <taxon>Harpellales</taxon>
        <taxon>Legeriomycetaceae</taxon>
        <taxon>Smittium</taxon>
    </lineage>
</organism>
<dbReference type="InterPro" id="IPR041973">
    <property type="entry name" value="KOW_Spt5_1"/>
</dbReference>
<feature type="compositionally biased region" description="Low complexity" evidence="14">
    <location>
        <begin position="1086"/>
        <end position="1100"/>
    </location>
</feature>
<dbReference type="InterPro" id="IPR044765">
    <property type="entry name" value="DDX47/Rrp3_DEADc"/>
</dbReference>
<evidence type="ECO:0000256" key="13">
    <source>
        <dbReference type="PROSITE-ProRule" id="PRU00552"/>
    </source>
</evidence>
<evidence type="ECO:0000256" key="2">
    <source>
        <dbReference type="ARBA" id="ARBA00006956"/>
    </source>
</evidence>
<dbReference type="InterPro" id="IPR041975">
    <property type="entry name" value="KOW_Spt5_2"/>
</dbReference>
<feature type="region of interest" description="Disordered" evidence="14">
    <location>
        <begin position="1040"/>
        <end position="1229"/>
    </location>
</feature>
<dbReference type="Gene3D" id="3.40.50.300">
    <property type="entry name" value="P-loop containing nucleotide triphosphate hydrolases"/>
    <property type="match status" value="2"/>
</dbReference>
<dbReference type="CDD" id="cd06083">
    <property type="entry name" value="KOW_Spt5_3"/>
    <property type="match status" value="1"/>
</dbReference>
<dbReference type="InterPro" id="IPR050079">
    <property type="entry name" value="DEAD_box_RNA_helicase"/>
</dbReference>
<evidence type="ECO:0000259" key="15">
    <source>
        <dbReference type="PROSITE" id="PS51192"/>
    </source>
</evidence>
<feature type="compositionally biased region" description="Polar residues" evidence="14">
    <location>
        <begin position="1196"/>
        <end position="1210"/>
    </location>
</feature>
<keyword evidence="8" id="KW-0539">Nucleus</keyword>
<dbReference type="CDD" id="cd18787">
    <property type="entry name" value="SF2_C_DEAD"/>
    <property type="match status" value="1"/>
</dbReference>
<comment type="function">
    <text evidence="10">The SPT4-SPT5 complex mediates both activation and inhibition of transcription elongation, and plays a role in pre-mRNA processing. This complex seems to be important for the stability of the RNA polymerase II elongation machinery on the chromatin template but not for the inherent ability of this machinery to translocate down the gene.</text>
</comment>
<dbReference type="GO" id="GO:0005524">
    <property type="term" value="F:ATP binding"/>
    <property type="evidence" value="ECO:0007669"/>
    <property type="project" value="UniProtKB-KW"/>
</dbReference>
<dbReference type="Pfam" id="PF23290">
    <property type="entry name" value="KOW5_SPT5"/>
    <property type="match status" value="1"/>
</dbReference>
<dbReference type="InterPro" id="IPR014014">
    <property type="entry name" value="RNA_helicase_DEAD_Q_motif"/>
</dbReference>
<dbReference type="CDD" id="cd09888">
    <property type="entry name" value="NGN_Euk"/>
    <property type="match status" value="1"/>
</dbReference>
<dbReference type="InterPro" id="IPR027417">
    <property type="entry name" value="P-loop_NTPase"/>
</dbReference>
<dbReference type="Pfam" id="PF00467">
    <property type="entry name" value="KOW"/>
    <property type="match status" value="2"/>
</dbReference>
<evidence type="ECO:0000256" key="12">
    <source>
        <dbReference type="ARBA" id="ARBA00031006"/>
    </source>
</evidence>
<feature type="domain" description="Helicase ATP-binding" evidence="15">
    <location>
        <begin position="43"/>
        <end position="214"/>
    </location>
</feature>
<keyword evidence="19" id="KW-1185">Reference proteome</keyword>
<dbReference type="InterPro" id="IPR041977">
    <property type="entry name" value="KOW_Spt5_4"/>
</dbReference>
<dbReference type="Gene3D" id="3.30.70.940">
    <property type="entry name" value="NusG, N-terminal domain"/>
    <property type="match status" value="1"/>
</dbReference>
<evidence type="ECO:0000256" key="14">
    <source>
        <dbReference type="SAM" id="MobiDB-lite"/>
    </source>
</evidence>
<dbReference type="PROSITE" id="PS51192">
    <property type="entry name" value="HELICASE_ATP_BIND_1"/>
    <property type="match status" value="1"/>
</dbReference>